<keyword evidence="1" id="KW-0812">Transmembrane</keyword>
<evidence type="ECO:0008006" key="4">
    <source>
        <dbReference type="Google" id="ProtNLM"/>
    </source>
</evidence>
<accession>A0A401R9W7</accession>
<reference evidence="2 3" key="1">
    <citation type="journal article" date="2019" name="Microbiol. Resour. Announc.">
        <title>Draft Genome Sequence of the Most Traditional epsilon-Poly-l-Lysine Producer, Streptomyces albulus NBRC14147.</title>
        <authorList>
            <person name="Yamanaka K."/>
            <person name="Hamano Y."/>
        </authorList>
    </citation>
    <scope>NUCLEOTIDE SEQUENCE [LARGE SCALE GENOMIC DNA]</scope>
    <source>
        <strain evidence="2 3">NBRC 14147</strain>
    </source>
</reference>
<keyword evidence="1" id="KW-1133">Transmembrane helix</keyword>
<dbReference type="EMBL" id="BHXC01000007">
    <property type="protein sequence ID" value="GCB94422.1"/>
    <property type="molecule type" value="Genomic_DNA"/>
</dbReference>
<feature type="transmembrane region" description="Helical" evidence="1">
    <location>
        <begin position="112"/>
        <end position="132"/>
    </location>
</feature>
<evidence type="ECO:0000256" key="1">
    <source>
        <dbReference type="SAM" id="Phobius"/>
    </source>
</evidence>
<dbReference type="Pfam" id="PF22564">
    <property type="entry name" value="HAAS"/>
    <property type="match status" value="1"/>
</dbReference>
<dbReference type="AlphaFoldDB" id="A0A401R9W7"/>
<name>A0A401R9W7_STRNR</name>
<dbReference type="RefSeq" id="WP_016570459.1">
    <property type="nucleotide sequence ID" value="NZ_BHXC01000007.1"/>
</dbReference>
<evidence type="ECO:0000313" key="2">
    <source>
        <dbReference type="EMBL" id="GCB94422.1"/>
    </source>
</evidence>
<proteinExistence type="predicted"/>
<sequence>MKADTHPEIRRYLAAVDRAASALPGGRRRELVADLGEHIDVALAERPGQLAQILTELGDPEEIAATALREEGAADAPGRRQGSPRAVLVLLTLGSAVSLLDVHEWGTLVGPAVLPALVLTLAGLLAMYLSAWWTTSRKWITVAWLILPHMLLSAIGHAAGWGQPFGVTLDVITVAVRAGTLVWLWRHRVAPEGPGRVRFRLS</sequence>
<evidence type="ECO:0000313" key="3">
    <source>
        <dbReference type="Proteomes" id="UP000288351"/>
    </source>
</evidence>
<feature type="transmembrane region" description="Helical" evidence="1">
    <location>
        <begin position="139"/>
        <end position="159"/>
    </location>
</feature>
<gene>
    <name evidence="2" type="ORF">SALB_07221</name>
</gene>
<dbReference type="Proteomes" id="UP000288351">
    <property type="component" value="Unassembled WGS sequence"/>
</dbReference>
<comment type="caution">
    <text evidence="2">The sequence shown here is derived from an EMBL/GenBank/DDBJ whole genome shotgun (WGS) entry which is preliminary data.</text>
</comment>
<feature type="transmembrane region" description="Helical" evidence="1">
    <location>
        <begin position="86"/>
        <end position="106"/>
    </location>
</feature>
<organism evidence="2 3">
    <name type="scientific">Streptomyces noursei</name>
    <name type="common">Streptomyces albulus</name>
    <dbReference type="NCBI Taxonomy" id="1971"/>
    <lineage>
        <taxon>Bacteria</taxon>
        <taxon>Bacillati</taxon>
        <taxon>Actinomycetota</taxon>
        <taxon>Actinomycetes</taxon>
        <taxon>Kitasatosporales</taxon>
        <taxon>Streptomycetaceae</taxon>
        <taxon>Streptomyces</taxon>
    </lineage>
</organism>
<keyword evidence="1" id="KW-0472">Membrane</keyword>
<protein>
    <recommendedName>
        <fullName evidence="4">DUF1700 domain-containing protein</fullName>
    </recommendedName>
</protein>